<feature type="non-terminal residue" evidence="2">
    <location>
        <position position="163"/>
    </location>
</feature>
<reference evidence="2" key="1">
    <citation type="submission" date="2020-02" db="EMBL/GenBank/DDBJ databases">
        <authorList>
            <person name="Meier V. D."/>
        </authorList>
    </citation>
    <scope>NUCLEOTIDE SEQUENCE</scope>
    <source>
        <strain evidence="2">AVDCRST_MAG66</strain>
    </source>
</reference>
<feature type="non-terminal residue" evidence="2">
    <location>
        <position position="1"/>
    </location>
</feature>
<dbReference type="GO" id="GO:0003848">
    <property type="term" value="F:2-amino-4-hydroxy-6-hydroxymethyldihydropteridine diphosphokinase activity"/>
    <property type="evidence" value="ECO:0007669"/>
    <property type="project" value="UniProtKB-EC"/>
</dbReference>
<feature type="region of interest" description="Disordered" evidence="1">
    <location>
        <begin position="1"/>
        <end position="163"/>
    </location>
</feature>
<sequence>DPRGALARLQPRRPPRAPAVGGRRLRGRAGGRLSGVRDRAVGRGRAAGLPEHGPRGGRPRRGRVDVAAARAGAGGRVRPGAGGALGPAHARRRRRRGLRPGRAGAQRPPRPPAAPPGHPGAGHRPAAVAGRRPGRRAPRPRSGRRPAGRARRVRAAPRRTGAV</sequence>
<dbReference type="GO" id="GO:0016301">
    <property type="term" value="F:kinase activity"/>
    <property type="evidence" value="ECO:0007669"/>
    <property type="project" value="UniProtKB-KW"/>
</dbReference>
<accession>A0A6J4PDC0</accession>
<keyword evidence="2" id="KW-0808">Transferase</keyword>
<evidence type="ECO:0000256" key="1">
    <source>
        <dbReference type="SAM" id="MobiDB-lite"/>
    </source>
</evidence>
<feature type="compositionally biased region" description="Gly residues" evidence="1">
    <location>
        <begin position="72"/>
        <end position="85"/>
    </location>
</feature>
<keyword evidence="2" id="KW-0418">Kinase</keyword>
<feature type="compositionally biased region" description="Basic residues" evidence="1">
    <location>
        <begin position="132"/>
        <end position="157"/>
    </location>
</feature>
<feature type="compositionally biased region" description="Pro residues" evidence="1">
    <location>
        <begin position="108"/>
        <end position="118"/>
    </location>
</feature>
<name>A0A6J4PDC0_9PSEU</name>
<dbReference type="AlphaFoldDB" id="A0A6J4PDC0"/>
<proteinExistence type="predicted"/>
<feature type="compositionally biased region" description="Basic residues" evidence="1">
    <location>
        <begin position="89"/>
        <end position="99"/>
    </location>
</feature>
<gene>
    <name evidence="2" type="ORF">AVDCRST_MAG66-1867</name>
</gene>
<evidence type="ECO:0000313" key="2">
    <source>
        <dbReference type="EMBL" id="CAA9407710.1"/>
    </source>
</evidence>
<feature type="compositionally biased region" description="Low complexity" evidence="1">
    <location>
        <begin position="122"/>
        <end position="131"/>
    </location>
</feature>
<dbReference type="EC" id="2.7.6.3" evidence="2"/>
<protein>
    <submittedName>
        <fullName evidence="2">2-amino-4-hydroxy-6-hydroxymethyldihydropteridine pyrophosphokinase</fullName>
        <ecNumber evidence="2">2.7.6.3</ecNumber>
    </submittedName>
</protein>
<dbReference type="EMBL" id="CADCUS010000270">
    <property type="protein sequence ID" value="CAA9407710.1"/>
    <property type="molecule type" value="Genomic_DNA"/>
</dbReference>
<organism evidence="2">
    <name type="scientific">uncultured Pseudonocardia sp</name>
    <dbReference type="NCBI Taxonomy" id="211455"/>
    <lineage>
        <taxon>Bacteria</taxon>
        <taxon>Bacillati</taxon>
        <taxon>Actinomycetota</taxon>
        <taxon>Actinomycetes</taxon>
        <taxon>Pseudonocardiales</taxon>
        <taxon>Pseudonocardiaceae</taxon>
        <taxon>Pseudonocardia</taxon>
        <taxon>environmental samples</taxon>
    </lineage>
</organism>